<evidence type="ECO:0000313" key="6">
    <source>
        <dbReference type="EMBL" id="MEQ2171325.1"/>
    </source>
</evidence>
<reference evidence="6 7" key="1">
    <citation type="submission" date="2021-06" db="EMBL/GenBank/DDBJ databases">
        <authorList>
            <person name="Palmer J.M."/>
        </authorList>
    </citation>
    <scope>NUCLEOTIDE SEQUENCE [LARGE SCALE GENOMIC DNA]</scope>
    <source>
        <strain evidence="6 7">GA_2019</strain>
        <tissue evidence="6">Muscle</tissue>
    </source>
</reference>
<protein>
    <submittedName>
        <fullName evidence="6">Unconventional myosin-IXAb</fullName>
    </submittedName>
</protein>
<evidence type="ECO:0000256" key="5">
    <source>
        <dbReference type="SAM" id="MobiDB-lite"/>
    </source>
</evidence>
<comment type="caution">
    <text evidence="6">The sequence shown here is derived from an EMBL/GenBank/DDBJ whole genome shotgun (WGS) entry which is preliminary data.</text>
</comment>
<proteinExistence type="predicted"/>
<comment type="subcellular location">
    <subcellularLocation>
        <location evidence="2">Cytoplasm</location>
    </subcellularLocation>
    <subcellularLocation>
        <location evidence="1">Membrane</location>
    </subcellularLocation>
</comment>
<sequence length="278" mass="32258">MAVCCRSDKDLVNQERSLSLSMHRDDSKSAGSRNRESHKEQKKIHKTMSSGDLGKVEILRKSSSQDGSRMRGKMRFWSMTKHSEKKLSRGKQSSRSEAGEIHESKSPLQGPDLEVVPSREMRDTKENKEPSPKMKRRRSLKISSIALEPAQWQNDSLHILTSAHDYRSMNEFLMKKIADLDSEDSEKDTMVDVVFKKALKEFRINIFNSYSTALAMDDGRSIRYKDLHALFEHILEKTMRLEQRDWSESPVKVWVNTFKVFLDEFMTEYKSMEGTIGR</sequence>
<dbReference type="PANTHER" id="PTHR46184">
    <property type="entry name" value="UNCONVENTIONAL MYOSIN-IXB-LIKE PROTEIN"/>
    <property type="match status" value="1"/>
</dbReference>
<feature type="region of interest" description="Disordered" evidence="5">
    <location>
        <begin position="1"/>
        <end position="139"/>
    </location>
</feature>
<dbReference type="PANTHER" id="PTHR46184:SF3">
    <property type="entry name" value="UNCONVENTIONAL MYOSIN-IXA"/>
    <property type="match status" value="1"/>
</dbReference>
<feature type="compositionally biased region" description="Basic and acidic residues" evidence="5">
    <location>
        <begin position="22"/>
        <end position="39"/>
    </location>
</feature>
<feature type="non-terminal residue" evidence="6">
    <location>
        <position position="278"/>
    </location>
</feature>
<keyword evidence="7" id="KW-1185">Reference proteome</keyword>
<keyword evidence="3" id="KW-0963">Cytoplasm</keyword>
<accession>A0ABV0NIU6</accession>
<evidence type="ECO:0000256" key="1">
    <source>
        <dbReference type="ARBA" id="ARBA00004370"/>
    </source>
</evidence>
<feature type="compositionally biased region" description="Basic and acidic residues" evidence="5">
    <location>
        <begin position="117"/>
        <end position="132"/>
    </location>
</feature>
<dbReference type="InterPro" id="IPR046987">
    <property type="entry name" value="Myo9"/>
</dbReference>
<evidence type="ECO:0000256" key="3">
    <source>
        <dbReference type="ARBA" id="ARBA00022490"/>
    </source>
</evidence>
<evidence type="ECO:0000313" key="7">
    <source>
        <dbReference type="Proteomes" id="UP001476798"/>
    </source>
</evidence>
<evidence type="ECO:0000256" key="2">
    <source>
        <dbReference type="ARBA" id="ARBA00004496"/>
    </source>
</evidence>
<feature type="compositionally biased region" description="Basic and acidic residues" evidence="5">
    <location>
        <begin position="1"/>
        <end position="13"/>
    </location>
</feature>
<name>A0ABV0NIU6_9TELE</name>
<dbReference type="EMBL" id="JAHRIO010040518">
    <property type="protein sequence ID" value="MEQ2171325.1"/>
    <property type="molecule type" value="Genomic_DNA"/>
</dbReference>
<dbReference type="Proteomes" id="UP001476798">
    <property type="component" value="Unassembled WGS sequence"/>
</dbReference>
<organism evidence="6 7">
    <name type="scientific">Goodea atripinnis</name>
    <dbReference type="NCBI Taxonomy" id="208336"/>
    <lineage>
        <taxon>Eukaryota</taxon>
        <taxon>Metazoa</taxon>
        <taxon>Chordata</taxon>
        <taxon>Craniata</taxon>
        <taxon>Vertebrata</taxon>
        <taxon>Euteleostomi</taxon>
        <taxon>Actinopterygii</taxon>
        <taxon>Neopterygii</taxon>
        <taxon>Teleostei</taxon>
        <taxon>Neoteleostei</taxon>
        <taxon>Acanthomorphata</taxon>
        <taxon>Ovalentaria</taxon>
        <taxon>Atherinomorphae</taxon>
        <taxon>Cyprinodontiformes</taxon>
        <taxon>Goodeidae</taxon>
        <taxon>Goodea</taxon>
    </lineage>
</organism>
<gene>
    <name evidence="6" type="primary">MYO9AB_2</name>
    <name evidence="6" type="ORF">GOODEAATRI_009558</name>
</gene>
<keyword evidence="4" id="KW-0472">Membrane</keyword>
<evidence type="ECO:0000256" key="4">
    <source>
        <dbReference type="ARBA" id="ARBA00023136"/>
    </source>
</evidence>